<dbReference type="GO" id="GO:0005886">
    <property type="term" value="C:plasma membrane"/>
    <property type="evidence" value="ECO:0007669"/>
    <property type="project" value="TreeGrafter"/>
</dbReference>
<dbReference type="InterPro" id="IPR050122">
    <property type="entry name" value="RTK"/>
</dbReference>
<dbReference type="EMBL" id="BDGG01000002">
    <property type="protein sequence ID" value="GAU93066.1"/>
    <property type="molecule type" value="Genomic_DNA"/>
</dbReference>
<reference evidence="4 5" key="1">
    <citation type="journal article" date="2016" name="Nat. Commun.">
        <title>Extremotolerant tardigrade genome and improved radiotolerance of human cultured cells by tardigrade-unique protein.</title>
        <authorList>
            <person name="Hashimoto T."/>
            <person name="Horikawa D.D."/>
            <person name="Saito Y."/>
            <person name="Kuwahara H."/>
            <person name="Kozuka-Hata H."/>
            <person name="Shin-I T."/>
            <person name="Minakuchi Y."/>
            <person name="Ohishi K."/>
            <person name="Motoyama A."/>
            <person name="Aizu T."/>
            <person name="Enomoto A."/>
            <person name="Kondo K."/>
            <person name="Tanaka S."/>
            <person name="Hara Y."/>
            <person name="Koshikawa S."/>
            <person name="Sagara H."/>
            <person name="Miura T."/>
            <person name="Yokobori S."/>
            <person name="Miyagawa K."/>
            <person name="Suzuki Y."/>
            <person name="Kubo T."/>
            <person name="Oyama M."/>
            <person name="Kohara Y."/>
            <person name="Fujiyama A."/>
            <person name="Arakawa K."/>
            <person name="Katayama T."/>
            <person name="Toyoda A."/>
            <person name="Kunieda T."/>
        </authorList>
    </citation>
    <scope>NUCLEOTIDE SEQUENCE [LARGE SCALE GENOMIC DNA]</scope>
    <source>
        <strain evidence="4 5">YOKOZUNA-1</strain>
    </source>
</reference>
<keyword evidence="2" id="KW-0732">Signal</keyword>
<evidence type="ECO:0000313" key="4">
    <source>
        <dbReference type="EMBL" id="GAU93066.1"/>
    </source>
</evidence>
<feature type="chain" id="PRO_5008897602" description="Protein kinase domain-containing protein" evidence="2">
    <location>
        <begin position="19"/>
        <end position="873"/>
    </location>
</feature>
<dbReference type="PRINTS" id="PR00109">
    <property type="entry name" value="TYRKINASE"/>
</dbReference>
<feature type="compositionally biased region" description="Polar residues" evidence="1">
    <location>
        <begin position="402"/>
        <end position="417"/>
    </location>
</feature>
<dbReference type="InterPro" id="IPR001245">
    <property type="entry name" value="Ser-Thr/Tyr_kinase_cat_dom"/>
</dbReference>
<dbReference type="GO" id="GO:0043235">
    <property type="term" value="C:receptor complex"/>
    <property type="evidence" value="ECO:0007669"/>
    <property type="project" value="TreeGrafter"/>
</dbReference>
<proteinExistence type="predicted"/>
<keyword evidence="5" id="KW-1185">Reference proteome</keyword>
<dbReference type="GO" id="GO:0004714">
    <property type="term" value="F:transmembrane receptor protein tyrosine kinase activity"/>
    <property type="evidence" value="ECO:0007669"/>
    <property type="project" value="TreeGrafter"/>
</dbReference>
<dbReference type="PROSITE" id="PS50011">
    <property type="entry name" value="PROTEIN_KINASE_DOM"/>
    <property type="match status" value="1"/>
</dbReference>
<feature type="signal peptide" evidence="2">
    <location>
        <begin position="1"/>
        <end position="18"/>
    </location>
</feature>
<dbReference type="SUPFAM" id="SSF56112">
    <property type="entry name" value="Protein kinase-like (PK-like)"/>
    <property type="match status" value="1"/>
</dbReference>
<dbReference type="Proteomes" id="UP000186922">
    <property type="component" value="Unassembled WGS sequence"/>
</dbReference>
<sequence length="873" mass="97827">MALFQFTLLLCFVGITTAESDSPGLFTPDMSRRADDWLPVAGCRADCLNVFGKIFGVTVLDDCIRSEPCQPCWDGCACDHFKPSPVWPQCASPSECYGGCRQAKRYYGLDSSKERSNSSSVWRSLFSVSLLGSDRLRFNNTVVDGSGIVYKGSRHLIFSISFKARASDDWIQLYQPINRISDIYLRQNVPECLHGCTFRSVVYSAEEEIANATFWFEGAPRRVMTTTRNATVQTEMDSSLTTNLTWDTPSKVDRSSLQQSIVVEWTRTVSDFVQPLIVNRTQTFSSTLISNGTWYQMENLLYNTRYEVTVIQNTTDDSLRYEYHFTTPGCRQTALGMRQCLDEPMATGQTRPNTNSGLYTSLIIVGCVLFAASSIAVTIMLCWRRAKAGAKTGDMEALRTSPVPNTYGSRPTSSASTGHEVRFLTTTPMPVLSTTMVVSDDLESNPLITPAYQDIKQHAEILHEKPNSRFVVREGTFGKFLMAVKQAASPGDFEAHERLRNELNVLKHLRQCSQFARLLGSSTDEVTGYGFVVLTRLEHTFTFPLRELLQLYRKENILRRLPDGTCSLRLAGLHPNTAFLGDLSGRVLMSMAEKIAHGIAYLNSKKLVHGALCTENIACDANYNVKIYGMSNVSDLNYASSSKYFNEAYSRWLPLEVLQYGVHRLSMKTDVWSFGVVMWEIATLGAVPYASGNVQYLIEILNSGYRLEQSPICSNAVHEFILSCWKVSHDARPSMADIHEKLKCFITLRASSYLFDFTMLGELASLVNVVQSRSYSSPHDDDEQLFIDEEVDDAVFANDRQGVISRPTPFKKVPLRQPALPPVPKHLQVHKTQSAPVKYPLVSRLSRPNKLETFVNTAMASMGSSSDNYETLE</sequence>
<feature type="region of interest" description="Disordered" evidence="1">
    <location>
        <begin position="397"/>
        <end position="418"/>
    </location>
</feature>
<protein>
    <recommendedName>
        <fullName evidence="3">Protein kinase domain-containing protein</fullName>
    </recommendedName>
</protein>
<evidence type="ECO:0000313" key="5">
    <source>
        <dbReference type="Proteomes" id="UP000186922"/>
    </source>
</evidence>
<dbReference type="GO" id="GO:0005524">
    <property type="term" value="F:ATP binding"/>
    <property type="evidence" value="ECO:0007669"/>
    <property type="project" value="InterPro"/>
</dbReference>
<evidence type="ECO:0000259" key="3">
    <source>
        <dbReference type="PROSITE" id="PS50011"/>
    </source>
</evidence>
<gene>
    <name evidence="4" type="primary">RvY_05055-1</name>
    <name evidence="4" type="synonym">RvY_05055.1</name>
    <name evidence="4" type="ORF">RvY_05055</name>
</gene>
<dbReference type="GO" id="GO:0007169">
    <property type="term" value="P:cell surface receptor protein tyrosine kinase signaling pathway"/>
    <property type="evidence" value="ECO:0007669"/>
    <property type="project" value="TreeGrafter"/>
</dbReference>
<dbReference type="PANTHER" id="PTHR24416:SF611">
    <property type="entry name" value="TYROSINE-PROTEIN KINASE TRANSMEMBRANE RECEPTOR ROR"/>
    <property type="match status" value="1"/>
</dbReference>
<name>A0A1D1UTQ9_RAMVA</name>
<dbReference type="InterPro" id="IPR011009">
    <property type="entry name" value="Kinase-like_dom_sf"/>
</dbReference>
<dbReference type="OrthoDB" id="1668230at2759"/>
<organism evidence="4 5">
    <name type="scientific">Ramazzottius varieornatus</name>
    <name type="common">Water bear</name>
    <name type="synonym">Tardigrade</name>
    <dbReference type="NCBI Taxonomy" id="947166"/>
    <lineage>
        <taxon>Eukaryota</taxon>
        <taxon>Metazoa</taxon>
        <taxon>Ecdysozoa</taxon>
        <taxon>Tardigrada</taxon>
        <taxon>Eutardigrada</taxon>
        <taxon>Parachela</taxon>
        <taxon>Hypsibioidea</taxon>
        <taxon>Ramazzottiidae</taxon>
        <taxon>Ramazzottius</taxon>
    </lineage>
</organism>
<dbReference type="InterPro" id="IPR000719">
    <property type="entry name" value="Prot_kinase_dom"/>
</dbReference>
<dbReference type="Pfam" id="PF07714">
    <property type="entry name" value="PK_Tyr_Ser-Thr"/>
    <property type="match status" value="1"/>
</dbReference>
<dbReference type="STRING" id="947166.A0A1D1UTQ9"/>
<dbReference type="PANTHER" id="PTHR24416">
    <property type="entry name" value="TYROSINE-PROTEIN KINASE RECEPTOR"/>
    <property type="match status" value="1"/>
</dbReference>
<dbReference type="Gene3D" id="1.10.510.10">
    <property type="entry name" value="Transferase(Phosphotransferase) domain 1"/>
    <property type="match status" value="1"/>
</dbReference>
<evidence type="ECO:0000256" key="2">
    <source>
        <dbReference type="SAM" id="SignalP"/>
    </source>
</evidence>
<dbReference type="AlphaFoldDB" id="A0A1D1UTQ9"/>
<evidence type="ECO:0000256" key="1">
    <source>
        <dbReference type="SAM" id="MobiDB-lite"/>
    </source>
</evidence>
<feature type="domain" description="Protein kinase" evidence="3">
    <location>
        <begin position="455"/>
        <end position="742"/>
    </location>
</feature>
<accession>A0A1D1UTQ9</accession>
<comment type="caution">
    <text evidence="4">The sequence shown here is derived from an EMBL/GenBank/DDBJ whole genome shotgun (WGS) entry which is preliminary data.</text>
</comment>